<dbReference type="EMBL" id="FWXI01000039">
    <property type="protein sequence ID" value="SMD15789.1"/>
    <property type="molecule type" value="Genomic_DNA"/>
</dbReference>
<evidence type="ECO:0000256" key="1">
    <source>
        <dbReference type="ARBA" id="ARBA00006484"/>
    </source>
</evidence>
<dbReference type="AlphaFoldDB" id="A0A1W2F1F3"/>
<dbReference type="InterPro" id="IPR002347">
    <property type="entry name" value="SDR_fam"/>
</dbReference>
<evidence type="ECO:0000313" key="4">
    <source>
        <dbReference type="Proteomes" id="UP000192738"/>
    </source>
</evidence>
<proteinExistence type="inferred from homology"/>
<dbReference type="PROSITE" id="PS00061">
    <property type="entry name" value="ADH_SHORT"/>
    <property type="match status" value="1"/>
</dbReference>
<comment type="similarity">
    <text evidence="1">Belongs to the short-chain dehydrogenases/reductases (SDR) family.</text>
</comment>
<dbReference type="PANTHER" id="PTHR44196">
    <property type="entry name" value="DEHYDROGENASE/REDUCTASE SDR FAMILY MEMBER 7B"/>
    <property type="match status" value="1"/>
</dbReference>
<keyword evidence="2" id="KW-0560">Oxidoreductase</keyword>
<dbReference type="Gene3D" id="3.40.50.720">
    <property type="entry name" value="NAD(P)-binding Rossmann-like Domain"/>
    <property type="match status" value="1"/>
</dbReference>
<dbReference type="RefSeq" id="WP_084578437.1">
    <property type="nucleotide sequence ID" value="NZ_CP155572.1"/>
</dbReference>
<dbReference type="InterPro" id="IPR036291">
    <property type="entry name" value="NAD(P)-bd_dom_sf"/>
</dbReference>
<reference evidence="3 4" key="1">
    <citation type="submission" date="2017-04" db="EMBL/GenBank/DDBJ databases">
        <authorList>
            <person name="Afonso C.L."/>
            <person name="Miller P.J."/>
            <person name="Scott M.A."/>
            <person name="Spackman E."/>
            <person name="Goraichik I."/>
            <person name="Dimitrov K.M."/>
            <person name="Suarez D.L."/>
            <person name="Swayne D.E."/>
        </authorList>
    </citation>
    <scope>NUCLEOTIDE SEQUENCE [LARGE SCALE GENOMIC DNA]</scope>
    <source>
        <strain evidence="3 4">DSM 5090</strain>
    </source>
</reference>
<dbReference type="OrthoDB" id="9808814at2"/>
<dbReference type="PRINTS" id="PR00081">
    <property type="entry name" value="GDHRDH"/>
</dbReference>
<organism evidence="3 4">
    <name type="scientific">Sporomusa malonica</name>
    <dbReference type="NCBI Taxonomy" id="112901"/>
    <lineage>
        <taxon>Bacteria</taxon>
        <taxon>Bacillati</taxon>
        <taxon>Bacillota</taxon>
        <taxon>Negativicutes</taxon>
        <taxon>Selenomonadales</taxon>
        <taxon>Sporomusaceae</taxon>
        <taxon>Sporomusa</taxon>
    </lineage>
</organism>
<evidence type="ECO:0000313" key="3">
    <source>
        <dbReference type="EMBL" id="SMD15789.1"/>
    </source>
</evidence>
<dbReference type="GO" id="GO:0016491">
    <property type="term" value="F:oxidoreductase activity"/>
    <property type="evidence" value="ECO:0007669"/>
    <property type="project" value="UniProtKB-KW"/>
</dbReference>
<evidence type="ECO:0000256" key="2">
    <source>
        <dbReference type="ARBA" id="ARBA00023002"/>
    </source>
</evidence>
<dbReference type="STRING" id="112901.SAMN04488500_1393"/>
<keyword evidence="4" id="KW-1185">Reference proteome</keyword>
<accession>A0A1W2F1F3</accession>
<dbReference type="Pfam" id="PF00106">
    <property type="entry name" value="adh_short"/>
    <property type="match status" value="1"/>
</dbReference>
<dbReference type="GO" id="GO:0016020">
    <property type="term" value="C:membrane"/>
    <property type="evidence" value="ECO:0007669"/>
    <property type="project" value="TreeGrafter"/>
</dbReference>
<sequence>MGKAIIIGATSGIGKELAKVFSYQGYEVGIVGRREMLLAEVAEELPGKSYVRQIDIVFASKAKVQLEELIKEMDEVDIIVISAGVGYINSSLDWMDEEKTINTNVYGFTAMCNVAMQYFARQRKGQLVGISSIAAIRGSGASPAYAASKAFVSNYLEGLRLWAYLKGLSVTVTEIQPGFVDTAMAKGDGLFWVAATDKAAQQIYRAIVKKQSHAYITRRWRFIAWFMKVLPEYIMKKLSKSR</sequence>
<protein>
    <submittedName>
        <fullName evidence="3">Short-chain dehydrogenase</fullName>
    </submittedName>
</protein>
<gene>
    <name evidence="3" type="ORF">SAMN04488500_1393</name>
</gene>
<dbReference type="InterPro" id="IPR020904">
    <property type="entry name" value="Sc_DH/Rdtase_CS"/>
</dbReference>
<dbReference type="PANTHER" id="PTHR44196:SF3">
    <property type="entry name" value="SHORT CHAIN DEHYDROGENASE FAMILY PROTEIN"/>
    <property type="match status" value="1"/>
</dbReference>
<dbReference type="SUPFAM" id="SSF51735">
    <property type="entry name" value="NAD(P)-binding Rossmann-fold domains"/>
    <property type="match status" value="1"/>
</dbReference>
<dbReference type="Proteomes" id="UP000192738">
    <property type="component" value="Unassembled WGS sequence"/>
</dbReference>
<name>A0A1W2F1F3_9FIRM</name>